<feature type="compositionally biased region" description="Basic residues" evidence="1">
    <location>
        <begin position="387"/>
        <end position="399"/>
    </location>
</feature>
<accession>A0ABD2VY63</accession>
<proteinExistence type="predicted"/>
<protein>
    <submittedName>
        <fullName evidence="2">Uncharacterized protein</fullName>
    </submittedName>
</protein>
<evidence type="ECO:0000313" key="2">
    <source>
        <dbReference type="EMBL" id="KAL3385547.1"/>
    </source>
</evidence>
<organism evidence="2 3">
    <name type="scientific">Trichogramma kaykai</name>
    <dbReference type="NCBI Taxonomy" id="54128"/>
    <lineage>
        <taxon>Eukaryota</taxon>
        <taxon>Metazoa</taxon>
        <taxon>Ecdysozoa</taxon>
        <taxon>Arthropoda</taxon>
        <taxon>Hexapoda</taxon>
        <taxon>Insecta</taxon>
        <taxon>Pterygota</taxon>
        <taxon>Neoptera</taxon>
        <taxon>Endopterygota</taxon>
        <taxon>Hymenoptera</taxon>
        <taxon>Apocrita</taxon>
        <taxon>Proctotrupomorpha</taxon>
        <taxon>Chalcidoidea</taxon>
        <taxon>Trichogrammatidae</taxon>
        <taxon>Trichogramma</taxon>
    </lineage>
</organism>
<gene>
    <name evidence="2" type="ORF">TKK_018625</name>
</gene>
<evidence type="ECO:0000256" key="1">
    <source>
        <dbReference type="SAM" id="MobiDB-lite"/>
    </source>
</evidence>
<sequence>MIKEYNNMSRNRLEYIRARPGARDTALNRGKFRSETAATTTTTTTITTAAAAVTATRESNSAGGTWPAQFCCVFQQVSGAISSFFSSKWFFSLFASVDGRRVGGYGIAASRAAHVREWFFPFPRIHMSSNNFVKYMRAVRGDAASLIRSYLGPIYGESVLDILTRQARDILVCAYHGNLENFVRSYLTPAVKLLNEVKSVASKKISLIRLCALYISERSPDESSSSAKVAFTPHCHRHTLSRGRTVAFKSRELPPAVEREKRRKKEPVGDLRVCCNLLWGRAAHNSLPVGRIYHNIHHTHGAQRSHRRLFSVCLCTHAVMKLNPLRIPHATPLIIIRYRRVAYSRSNHRLAVHACFFGKEREREREKRLEPVHRRCGARETLLSTSTRRRRKRRKKSPPQRRSSCSGRVHRLHCRTNKKERKRERDVWRTVAPLLLLLQWRTPQYI</sequence>
<evidence type="ECO:0000313" key="3">
    <source>
        <dbReference type="Proteomes" id="UP001627154"/>
    </source>
</evidence>
<reference evidence="2 3" key="1">
    <citation type="journal article" date="2024" name="bioRxiv">
        <title>A reference genome for Trichogramma kaykai: A tiny desert-dwelling parasitoid wasp with competing sex-ratio distorters.</title>
        <authorList>
            <person name="Culotta J."/>
            <person name="Lindsey A.R."/>
        </authorList>
    </citation>
    <scope>NUCLEOTIDE SEQUENCE [LARGE SCALE GENOMIC DNA]</scope>
    <source>
        <strain evidence="2 3">KSX58</strain>
    </source>
</reference>
<keyword evidence="3" id="KW-1185">Reference proteome</keyword>
<feature type="region of interest" description="Disordered" evidence="1">
    <location>
        <begin position="380"/>
        <end position="410"/>
    </location>
</feature>
<dbReference type="Proteomes" id="UP001627154">
    <property type="component" value="Unassembled WGS sequence"/>
</dbReference>
<name>A0ABD2VY63_9HYME</name>
<dbReference type="AlphaFoldDB" id="A0ABD2VY63"/>
<comment type="caution">
    <text evidence="2">The sequence shown here is derived from an EMBL/GenBank/DDBJ whole genome shotgun (WGS) entry which is preliminary data.</text>
</comment>
<dbReference type="EMBL" id="JBJJXI010000153">
    <property type="protein sequence ID" value="KAL3385547.1"/>
    <property type="molecule type" value="Genomic_DNA"/>
</dbReference>